<keyword evidence="9" id="KW-0175">Coiled coil</keyword>
<dbReference type="PROSITE" id="PS50262">
    <property type="entry name" value="G_PROTEIN_RECEP_F1_2"/>
    <property type="match status" value="1"/>
</dbReference>
<dbReference type="GO" id="GO:0004930">
    <property type="term" value="F:G protein-coupled receptor activity"/>
    <property type="evidence" value="ECO:0007669"/>
    <property type="project" value="UniProtKB-KW"/>
</dbReference>
<dbReference type="GO" id="GO:0005886">
    <property type="term" value="C:plasma membrane"/>
    <property type="evidence" value="ECO:0007669"/>
    <property type="project" value="UniProtKB-SubCell"/>
</dbReference>
<name>A0A913Y609_EXADI</name>
<evidence type="ECO:0000256" key="3">
    <source>
        <dbReference type="ARBA" id="ARBA00022692"/>
    </source>
</evidence>
<dbReference type="Pfam" id="PF00001">
    <property type="entry name" value="7tm_1"/>
    <property type="match status" value="1"/>
</dbReference>
<dbReference type="AlphaFoldDB" id="A0A913Y609"/>
<evidence type="ECO:0000259" key="11">
    <source>
        <dbReference type="PROSITE" id="PS50262"/>
    </source>
</evidence>
<evidence type="ECO:0000256" key="8">
    <source>
        <dbReference type="ARBA" id="ARBA00023224"/>
    </source>
</evidence>
<proteinExistence type="predicted"/>
<evidence type="ECO:0000256" key="6">
    <source>
        <dbReference type="ARBA" id="ARBA00023136"/>
    </source>
</evidence>
<dbReference type="RefSeq" id="XP_020915274.1">
    <property type="nucleotide sequence ID" value="XM_021059615.1"/>
</dbReference>
<dbReference type="PRINTS" id="PR00237">
    <property type="entry name" value="GPCRRHODOPSN"/>
</dbReference>
<feature type="transmembrane region" description="Helical" evidence="10">
    <location>
        <begin position="286"/>
        <end position="311"/>
    </location>
</feature>
<feature type="transmembrane region" description="Helical" evidence="10">
    <location>
        <begin position="40"/>
        <end position="66"/>
    </location>
</feature>
<feature type="transmembrane region" description="Helical" evidence="10">
    <location>
        <begin position="116"/>
        <end position="139"/>
    </location>
</feature>
<keyword evidence="13" id="KW-1185">Reference proteome</keyword>
<keyword evidence="5" id="KW-0297">G-protein coupled receptor</keyword>
<dbReference type="PANTHER" id="PTHR24249">
    <property type="entry name" value="HISTAMINE RECEPTOR-RELATED G-PROTEIN COUPLED RECEPTOR"/>
    <property type="match status" value="1"/>
</dbReference>
<keyword evidence="8" id="KW-0807">Transducer</keyword>
<accession>A0A913Y609</accession>
<evidence type="ECO:0000313" key="12">
    <source>
        <dbReference type="EnsemblMetazoa" id="XP_020915274.1"/>
    </source>
</evidence>
<protein>
    <recommendedName>
        <fullName evidence="11">G-protein coupled receptors family 1 profile domain-containing protein</fullName>
    </recommendedName>
</protein>
<keyword evidence="3 10" id="KW-0812">Transmembrane</keyword>
<evidence type="ECO:0000256" key="9">
    <source>
        <dbReference type="SAM" id="Coils"/>
    </source>
</evidence>
<keyword evidence="2" id="KW-1003">Cell membrane</keyword>
<sequence>MVNNSSSVVVRSSSPGVCFLSIPQFDPHNMNRPDSVHPTWTFLVAVNGLAAPPTIVVNIFVILVVVRDENLRSASFNVLLTSLAVTDFLVGLLVEPLYCLFLGCLQNNCLLPDCTFTAYVCSFIFCGGSTIVSFTIASVERYLAIEHLNFYLKNITVKKVMITTVIAWVIHSAYLFITSVLLNESHPDQFKVPAAISVGILCMITLYCSSKVQLTAYRQSRIIARQIATVKETNNEQQQEQEQRLQEYKRVFTMTMLVALSFLFYAPLIVTAVIEATKGKDVTNDFQFIAGPICISFVNLQSLINPIIMALRLSYIRQGIKNKLTRLVQRNEQLE</sequence>
<feature type="transmembrane region" description="Helical" evidence="10">
    <location>
        <begin position="160"/>
        <end position="182"/>
    </location>
</feature>
<dbReference type="SUPFAM" id="SSF81321">
    <property type="entry name" value="Family A G protein-coupled receptor-like"/>
    <property type="match status" value="1"/>
</dbReference>
<keyword evidence="7" id="KW-0675">Receptor</keyword>
<evidence type="ECO:0000256" key="2">
    <source>
        <dbReference type="ARBA" id="ARBA00022475"/>
    </source>
</evidence>
<keyword evidence="4 10" id="KW-1133">Transmembrane helix</keyword>
<feature type="transmembrane region" description="Helical" evidence="10">
    <location>
        <begin position="251"/>
        <end position="274"/>
    </location>
</feature>
<dbReference type="OrthoDB" id="5955857at2759"/>
<dbReference type="InterPro" id="IPR017452">
    <property type="entry name" value="GPCR_Rhodpsn_7TM"/>
</dbReference>
<dbReference type="InterPro" id="IPR000276">
    <property type="entry name" value="GPCR_Rhodpsn"/>
</dbReference>
<feature type="domain" description="G-protein coupled receptors family 1 profile" evidence="11">
    <location>
        <begin position="57"/>
        <end position="309"/>
    </location>
</feature>
<dbReference type="InterPro" id="IPR050569">
    <property type="entry name" value="TAAR"/>
</dbReference>
<evidence type="ECO:0000256" key="10">
    <source>
        <dbReference type="SAM" id="Phobius"/>
    </source>
</evidence>
<dbReference type="KEGG" id="epa:110252779"/>
<dbReference type="Gene3D" id="1.20.1070.10">
    <property type="entry name" value="Rhodopsin 7-helix transmembrane proteins"/>
    <property type="match status" value="1"/>
</dbReference>
<keyword evidence="6 10" id="KW-0472">Membrane</keyword>
<comment type="subcellular location">
    <subcellularLocation>
        <location evidence="1">Cell membrane</location>
        <topology evidence="1">Multi-pass membrane protein</topology>
    </subcellularLocation>
</comment>
<dbReference type="EnsemblMetazoa" id="XM_021059615.1">
    <property type="protein sequence ID" value="XP_020915274.1"/>
    <property type="gene ID" value="LOC110252779"/>
</dbReference>
<evidence type="ECO:0000256" key="4">
    <source>
        <dbReference type="ARBA" id="ARBA00022989"/>
    </source>
</evidence>
<reference evidence="12" key="1">
    <citation type="submission" date="2022-11" db="UniProtKB">
        <authorList>
            <consortium name="EnsemblMetazoa"/>
        </authorList>
    </citation>
    <scope>IDENTIFICATION</scope>
</reference>
<feature type="coiled-coil region" evidence="9">
    <location>
        <begin position="223"/>
        <end position="251"/>
    </location>
</feature>
<dbReference type="GeneID" id="110252779"/>
<dbReference type="Proteomes" id="UP000887567">
    <property type="component" value="Unplaced"/>
</dbReference>
<organism evidence="12 13">
    <name type="scientific">Exaiptasia diaphana</name>
    <name type="common">Tropical sea anemone</name>
    <name type="synonym">Aiptasia pulchella</name>
    <dbReference type="NCBI Taxonomy" id="2652724"/>
    <lineage>
        <taxon>Eukaryota</taxon>
        <taxon>Metazoa</taxon>
        <taxon>Cnidaria</taxon>
        <taxon>Anthozoa</taxon>
        <taxon>Hexacorallia</taxon>
        <taxon>Actiniaria</taxon>
        <taxon>Aiptasiidae</taxon>
        <taxon>Exaiptasia</taxon>
    </lineage>
</organism>
<feature type="transmembrane region" description="Helical" evidence="10">
    <location>
        <begin position="78"/>
        <end position="104"/>
    </location>
</feature>
<evidence type="ECO:0000313" key="13">
    <source>
        <dbReference type="Proteomes" id="UP000887567"/>
    </source>
</evidence>
<feature type="transmembrane region" description="Helical" evidence="10">
    <location>
        <begin position="194"/>
        <end position="212"/>
    </location>
</feature>
<evidence type="ECO:0000256" key="1">
    <source>
        <dbReference type="ARBA" id="ARBA00004651"/>
    </source>
</evidence>
<evidence type="ECO:0000256" key="7">
    <source>
        <dbReference type="ARBA" id="ARBA00023170"/>
    </source>
</evidence>
<evidence type="ECO:0000256" key="5">
    <source>
        <dbReference type="ARBA" id="ARBA00023040"/>
    </source>
</evidence>